<name>D7KJD3_ARALL</name>
<organism evidence="3">
    <name type="scientific">Arabidopsis lyrata subsp. lyrata</name>
    <name type="common">Lyre-leaved rock-cress</name>
    <dbReference type="NCBI Taxonomy" id="81972"/>
    <lineage>
        <taxon>Eukaryota</taxon>
        <taxon>Viridiplantae</taxon>
        <taxon>Streptophyta</taxon>
        <taxon>Embryophyta</taxon>
        <taxon>Tracheophyta</taxon>
        <taxon>Spermatophyta</taxon>
        <taxon>Magnoliopsida</taxon>
        <taxon>eudicotyledons</taxon>
        <taxon>Gunneridae</taxon>
        <taxon>Pentapetalae</taxon>
        <taxon>rosids</taxon>
        <taxon>malvids</taxon>
        <taxon>Brassicales</taxon>
        <taxon>Brassicaceae</taxon>
        <taxon>Camelineae</taxon>
        <taxon>Arabidopsis</taxon>
    </lineage>
</organism>
<protein>
    <submittedName>
        <fullName evidence="2">Predicted protein</fullName>
    </submittedName>
</protein>
<feature type="region of interest" description="Disordered" evidence="1">
    <location>
        <begin position="37"/>
        <end position="65"/>
    </location>
</feature>
<accession>D7KJD3</accession>
<reference evidence="3" key="1">
    <citation type="journal article" date="2011" name="Nat. Genet.">
        <title>The Arabidopsis lyrata genome sequence and the basis of rapid genome size change.</title>
        <authorList>
            <person name="Hu T.T."/>
            <person name="Pattyn P."/>
            <person name="Bakker E.G."/>
            <person name="Cao J."/>
            <person name="Cheng J.-F."/>
            <person name="Clark R.M."/>
            <person name="Fahlgren N."/>
            <person name="Fawcett J.A."/>
            <person name="Grimwood J."/>
            <person name="Gundlach H."/>
            <person name="Haberer G."/>
            <person name="Hollister J.D."/>
            <person name="Ossowski S."/>
            <person name="Ottilar R.P."/>
            <person name="Salamov A.A."/>
            <person name="Schneeberger K."/>
            <person name="Spannagl M."/>
            <person name="Wang X."/>
            <person name="Yang L."/>
            <person name="Nasrallah M.E."/>
            <person name="Bergelson J."/>
            <person name="Carrington J.C."/>
            <person name="Gaut B.S."/>
            <person name="Schmutz J."/>
            <person name="Mayer K.F.X."/>
            <person name="Van de Peer Y."/>
            <person name="Grigoriev I.V."/>
            <person name="Nordborg M."/>
            <person name="Weigel D."/>
            <person name="Guo Y.-L."/>
        </authorList>
    </citation>
    <scope>NUCLEOTIDE SEQUENCE [LARGE SCALE GENOMIC DNA]</scope>
    <source>
        <strain evidence="3">cv. MN47</strain>
    </source>
</reference>
<sequence length="99" mass="11308">MWRIWKSRNDFLFQKVNRRPESTAQKGIHDVNDWIAATQEQEEETRTLSTSTDPPPRRRNRDGQDCRGQVILSGCARLQSSTSALQAEALGFLHVLQVA</sequence>
<dbReference type="eggNOG" id="KOG1075">
    <property type="taxonomic scope" value="Eukaryota"/>
</dbReference>
<evidence type="ECO:0000313" key="2">
    <source>
        <dbReference type="EMBL" id="EFH70060.1"/>
    </source>
</evidence>
<dbReference type="HOGENOM" id="CLU_2323613_0_0_1"/>
<dbReference type="Gramene" id="Al_scaffold_0001_3480">
    <property type="protein sequence ID" value="Al_scaffold_0001_3480"/>
    <property type="gene ID" value="Al_scaffold_0001_3480"/>
</dbReference>
<dbReference type="STRING" id="81972.D7KJD3"/>
<dbReference type="AlphaFoldDB" id="D7KJD3"/>
<keyword evidence="3" id="KW-1185">Reference proteome</keyword>
<dbReference type="Proteomes" id="UP000008694">
    <property type="component" value="Unassembled WGS sequence"/>
</dbReference>
<proteinExistence type="predicted"/>
<evidence type="ECO:0000256" key="1">
    <source>
        <dbReference type="SAM" id="MobiDB-lite"/>
    </source>
</evidence>
<gene>
    <name evidence="2" type="ORF">ARALYDRAFT_681157</name>
</gene>
<evidence type="ECO:0000313" key="3">
    <source>
        <dbReference type="Proteomes" id="UP000008694"/>
    </source>
</evidence>
<dbReference type="EMBL" id="GL348713">
    <property type="protein sequence ID" value="EFH70060.1"/>
    <property type="molecule type" value="Genomic_DNA"/>
</dbReference>